<sequence length="234" mass="25579">MNMDGLESLVYETSLLLLYPVLGLLGLCFLRVVWQAGELVHDTWLMHRHRRDKPTRQLRLIQKDKSGILCPALKEIAANRDQHPLVRLFATNVQDALAVDLPETLRPRIDHLIAEYEAKLARDVNHVRILIRLGPCLGLAGTLIPLGPGLTALSNGDLSELSSRLVVAFSTTVVGLLIGGVSYVLALARAHAADRLAGDLELIGDSVCLLTDSDAKASIVESSHNKDYDKVLEA</sequence>
<dbReference type="Proteomes" id="UP000006860">
    <property type="component" value="Chromosome"/>
</dbReference>
<dbReference type="Pfam" id="PF01618">
    <property type="entry name" value="MotA_ExbB"/>
    <property type="match status" value="1"/>
</dbReference>
<dbReference type="HOGENOM" id="CLU_088835_1_0_0"/>
<protein>
    <submittedName>
        <fullName evidence="9">MotA/TolQ/ExbB proton channel</fullName>
    </submittedName>
</protein>
<gene>
    <name evidence="9" type="ordered locus">Plabr_4122</name>
</gene>
<dbReference type="KEGG" id="pbs:Plabr_4122"/>
<dbReference type="RefSeq" id="WP_013630404.1">
    <property type="nucleotide sequence ID" value="NC_015174.1"/>
</dbReference>
<dbReference type="GO" id="GO:0005886">
    <property type="term" value="C:plasma membrane"/>
    <property type="evidence" value="ECO:0007669"/>
    <property type="project" value="UniProtKB-SubCell"/>
</dbReference>
<feature type="transmembrane region" description="Helical" evidence="7">
    <location>
        <begin position="129"/>
        <end position="153"/>
    </location>
</feature>
<organism evidence="9 10">
    <name type="scientific">Rubinisphaera brasiliensis (strain ATCC 49424 / DSM 5305 / JCM 21570 / IAM 15109 / NBRC 103401 / IFAM 1448)</name>
    <name type="common">Planctomyces brasiliensis</name>
    <dbReference type="NCBI Taxonomy" id="756272"/>
    <lineage>
        <taxon>Bacteria</taxon>
        <taxon>Pseudomonadati</taxon>
        <taxon>Planctomycetota</taxon>
        <taxon>Planctomycetia</taxon>
        <taxon>Planctomycetales</taxon>
        <taxon>Planctomycetaceae</taxon>
        <taxon>Rubinisphaera</taxon>
    </lineage>
</organism>
<keyword evidence="4 7" id="KW-1133">Transmembrane helix</keyword>
<evidence type="ECO:0000256" key="1">
    <source>
        <dbReference type="ARBA" id="ARBA00004651"/>
    </source>
</evidence>
<comment type="similarity">
    <text evidence="6">Belongs to the exbB/tolQ family.</text>
</comment>
<proteinExistence type="inferred from homology"/>
<comment type="subcellular location">
    <subcellularLocation>
        <location evidence="1">Cell membrane</location>
        <topology evidence="1">Multi-pass membrane protein</topology>
    </subcellularLocation>
    <subcellularLocation>
        <location evidence="6">Membrane</location>
        <topology evidence="6">Multi-pass membrane protein</topology>
    </subcellularLocation>
</comment>
<evidence type="ECO:0000256" key="7">
    <source>
        <dbReference type="SAM" id="Phobius"/>
    </source>
</evidence>
<keyword evidence="6" id="KW-0653">Protein transport</keyword>
<evidence type="ECO:0000313" key="10">
    <source>
        <dbReference type="Proteomes" id="UP000006860"/>
    </source>
</evidence>
<dbReference type="OrthoDB" id="3178152at2"/>
<name>F0SHE3_RUBBR</name>
<dbReference type="eggNOG" id="COG0811">
    <property type="taxonomic scope" value="Bacteria"/>
</dbReference>
<feature type="domain" description="MotA/TolQ/ExbB proton channel" evidence="8">
    <location>
        <begin position="83"/>
        <end position="187"/>
    </location>
</feature>
<evidence type="ECO:0000259" key="8">
    <source>
        <dbReference type="Pfam" id="PF01618"/>
    </source>
</evidence>
<evidence type="ECO:0000256" key="2">
    <source>
        <dbReference type="ARBA" id="ARBA00022475"/>
    </source>
</evidence>
<keyword evidence="3 7" id="KW-0812">Transmembrane</keyword>
<dbReference type="GO" id="GO:0017038">
    <property type="term" value="P:protein import"/>
    <property type="evidence" value="ECO:0007669"/>
    <property type="project" value="TreeGrafter"/>
</dbReference>
<evidence type="ECO:0000256" key="3">
    <source>
        <dbReference type="ARBA" id="ARBA00022692"/>
    </source>
</evidence>
<dbReference type="InterPro" id="IPR050790">
    <property type="entry name" value="ExbB/TolQ_transport"/>
</dbReference>
<evidence type="ECO:0000313" key="9">
    <source>
        <dbReference type="EMBL" id="ADY61698.1"/>
    </source>
</evidence>
<dbReference type="STRING" id="756272.Plabr_4122"/>
<evidence type="ECO:0000256" key="5">
    <source>
        <dbReference type="ARBA" id="ARBA00023136"/>
    </source>
</evidence>
<keyword evidence="2" id="KW-1003">Cell membrane</keyword>
<feature type="transmembrane region" description="Helical" evidence="7">
    <location>
        <begin position="16"/>
        <end position="34"/>
    </location>
</feature>
<dbReference type="EMBL" id="CP002546">
    <property type="protein sequence ID" value="ADY61698.1"/>
    <property type="molecule type" value="Genomic_DNA"/>
</dbReference>
<dbReference type="PANTHER" id="PTHR30625">
    <property type="entry name" value="PROTEIN TOLQ"/>
    <property type="match status" value="1"/>
</dbReference>
<dbReference type="AlphaFoldDB" id="F0SHE3"/>
<keyword evidence="10" id="KW-1185">Reference proteome</keyword>
<feature type="transmembrane region" description="Helical" evidence="7">
    <location>
        <begin position="165"/>
        <end position="186"/>
    </location>
</feature>
<keyword evidence="5 7" id="KW-0472">Membrane</keyword>
<accession>F0SHE3</accession>
<evidence type="ECO:0000256" key="6">
    <source>
        <dbReference type="RuleBase" id="RU004057"/>
    </source>
</evidence>
<reference evidence="10" key="1">
    <citation type="submission" date="2011-02" db="EMBL/GenBank/DDBJ databases">
        <title>The complete genome of Planctomyces brasiliensis DSM 5305.</title>
        <authorList>
            <person name="Lucas S."/>
            <person name="Copeland A."/>
            <person name="Lapidus A."/>
            <person name="Bruce D."/>
            <person name="Goodwin L."/>
            <person name="Pitluck S."/>
            <person name="Kyrpides N."/>
            <person name="Mavromatis K."/>
            <person name="Pagani I."/>
            <person name="Ivanova N."/>
            <person name="Ovchinnikova G."/>
            <person name="Lu M."/>
            <person name="Detter J.C."/>
            <person name="Han C."/>
            <person name="Land M."/>
            <person name="Hauser L."/>
            <person name="Markowitz V."/>
            <person name="Cheng J.-F."/>
            <person name="Hugenholtz P."/>
            <person name="Woyke T."/>
            <person name="Wu D."/>
            <person name="Tindall B."/>
            <person name="Pomrenke H.G."/>
            <person name="Brambilla E."/>
            <person name="Klenk H.-P."/>
            <person name="Eisen J.A."/>
        </authorList>
    </citation>
    <scope>NUCLEOTIDE SEQUENCE [LARGE SCALE GENOMIC DNA]</scope>
    <source>
        <strain evidence="10">ATCC 49424 / DSM 5305 / JCM 21570 / NBRC 103401 / IFAM 1448</strain>
    </source>
</reference>
<evidence type="ECO:0000256" key="4">
    <source>
        <dbReference type="ARBA" id="ARBA00022989"/>
    </source>
</evidence>
<dbReference type="InterPro" id="IPR002898">
    <property type="entry name" value="MotA_ExbB_proton_chnl"/>
</dbReference>
<keyword evidence="6" id="KW-0813">Transport</keyword>
<dbReference type="PANTHER" id="PTHR30625:SF3">
    <property type="entry name" value="TOL-PAL SYSTEM PROTEIN TOLQ"/>
    <property type="match status" value="1"/>
</dbReference>